<feature type="non-terminal residue" evidence="3">
    <location>
        <position position="1"/>
    </location>
</feature>
<evidence type="ECO:0000313" key="3">
    <source>
        <dbReference type="EMBL" id="AIA90765.1"/>
    </source>
</evidence>
<dbReference type="GO" id="GO:0004556">
    <property type="term" value="F:alpha-amylase activity"/>
    <property type="evidence" value="ECO:0007669"/>
    <property type="project" value="TreeGrafter"/>
</dbReference>
<dbReference type="SUPFAM" id="SSF51445">
    <property type="entry name" value="(Trans)glycosidases"/>
    <property type="match status" value="1"/>
</dbReference>
<dbReference type="InterPro" id="IPR006047">
    <property type="entry name" value="GH13_cat_dom"/>
</dbReference>
<dbReference type="InterPro" id="IPR045857">
    <property type="entry name" value="O16G_dom_2"/>
</dbReference>
<reference evidence="3" key="1">
    <citation type="journal article" date="2013" name="Environ. Microbiol.">
        <title>Seasonally variable intestinal metagenomes of the red palm weevil (Rhynchophorus ferrugineus).</title>
        <authorList>
            <person name="Jia S."/>
            <person name="Zhang X."/>
            <person name="Zhang G."/>
            <person name="Yin A."/>
            <person name="Zhang S."/>
            <person name="Li F."/>
            <person name="Wang L."/>
            <person name="Zhao D."/>
            <person name="Yun Q."/>
            <person name="Tala"/>
            <person name="Wang J."/>
            <person name="Sun G."/>
            <person name="Baabdullah M."/>
            <person name="Yu X."/>
            <person name="Hu S."/>
            <person name="Al-Mssallem I.S."/>
            <person name="Yu J."/>
        </authorList>
    </citation>
    <scope>NUCLEOTIDE SEQUENCE</scope>
</reference>
<protein>
    <submittedName>
        <fullName evidence="3">Alpha-amylase</fullName>
    </submittedName>
</protein>
<feature type="non-terminal residue" evidence="3">
    <location>
        <position position="122"/>
    </location>
</feature>
<dbReference type="GO" id="GO:0009313">
    <property type="term" value="P:oligosaccharide catabolic process"/>
    <property type="evidence" value="ECO:0007669"/>
    <property type="project" value="TreeGrafter"/>
</dbReference>
<dbReference type="Pfam" id="PF00128">
    <property type="entry name" value="Alpha-amylase"/>
    <property type="match status" value="1"/>
</dbReference>
<dbReference type="PANTHER" id="PTHR10357">
    <property type="entry name" value="ALPHA-AMYLASE FAMILY MEMBER"/>
    <property type="match status" value="1"/>
</dbReference>
<feature type="domain" description="Glycosyl hydrolase family 13 catalytic" evidence="2">
    <location>
        <begin position="1"/>
        <end position="103"/>
    </location>
</feature>
<comment type="similarity">
    <text evidence="1">Belongs to the glycosyl hydrolase 13 family.</text>
</comment>
<organism evidence="3">
    <name type="scientific">uncultured Pseudomonas sp</name>
    <dbReference type="NCBI Taxonomy" id="114707"/>
    <lineage>
        <taxon>Bacteria</taxon>
        <taxon>Pseudomonadati</taxon>
        <taxon>Pseudomonadota</taxon>
        <taxon>Gammaproteobacteria</taxon>
        <taxon>Pseudomonadales</taxon>
        <taxon>Pseudomonadaceae</taxon>
        <taxon>Pseudomonas</taxon>
        <taxon>environmental samples</taxon>
    </lineage>
</organism>
<sequence length="122" mass="14054">QWYLHLFLPEQPDLSWDEPAVEAAMHDTLRFWLDRGVDGFRMDVLHAIGKHPDLPDDPPEYLPIPHSALNHVPEVTLPRVRRLRELLDGYDGDRMMVGEVYPARHGDGRPVLRRRPGPAPLV</sequence>
<dbReference type="AlphaFoldDB" id="A0A060CCJ2"/>
<proteinExistence type="inferred from homology"/>
<dbReference type="EMBL" id="KF123462">
    <property type="protein sequence ID" value="AIA90765.1"/>
    <property type="molecule type" value="Genomic_DNA"/>
</dbReference>
<evidence type="ECO:0000259" key="2">
    <source>
        <dbReference type="Pfam" id="PF00128"/>
    </source>
</evidence>
<evidence type="ECO:0000256" key="1">
    <source>
        <dbReference type="ARBA" id="ARBA00008061"/>
    </source>
</evidence>
<dbReference type="InterPro" id="IPR017853">
    <property type="entry name" value="GH"/>
</dbReference>
<dbReference type="PANTHER" id="PTHR10357:SF179">
    <property type="entry name" value="NEUTRAL AND BASIC AMINO ACID TRANSPORT PROTEIN RBAT"/>
    <property type="match status" value="1"/>
</dbReference>
<dbReference type="Gene3D" id="3.20.20.80">
    <property type="entry name" value="Glycosidases"/>
    <property type="match status" value="1"/>
</dbReference>
<name>A0A060CCJ2_9PSED</name>
<accession>A0A060CCJ2</accession>
<dbReference type="Gene3D" id="3.90.400.10">
    <property type="entry name" value="Oligo-1,6-glucosidase, Domain 2"/>
    <property type="match status" value="1"/>
</dbReference>